<evidence type="ECO:0000259" key="4">
    <source>
        <dbReference type="Pfam" id="PF02826"/>
    </source>
</evidence>
<evidence type="ECO:0000256" key="2">
    <source>
        <dbReference type="ARBA" id="ARBA00023002"/>
    </source>
</evidence>
<dbReference type="CDD" id="cd12169">
    <property type="entry name" value="PGDH_like_1"/>
    <property type="match status" value="1"/>
</dbReference>
<evidence type="ECO:0000256" key="1">
    <source>
        <dbReference type="ARBA" id="ARBA00005854"/>
    </source>
</evidence>
<proteinExistence type="inferred from homology"/>
<dbReference type="Pfam" id="PF02826">
    <property type="entry name" value="2-Hacid_dh_C"/>
    <property type="match status" value="1"/>
</dbReference>
<dbReference type="SUPFAM" id="SSF52283">
    <property type="entry name" value="Formate/glycerate dehydrogenase catalytic domain-like"/>
    <property type="match status" value="1"/>
</dbReference>
<name>A0ABP8GMD7_9BURK</name>
<reference evidence="6" key="1">
    <citation type="journal article" date="2019" name="Int. J. Syst. Evol. Microbiol.">
        <title>The Global Catalogue of Microorganisms (GCM) 10K type strain sequencing project: providing services to taxonomists for standard genome sequencing and annotation.</title>
        <authorList>
            <consortium name="The Broad Institute Genomics Platform"/>
            <consortium name="The Broad Institute Genome Sequencing Center for Infectious Disease"/>
            <person name="Wu L."/>
            <person name="Ma J."/>
        </authorList>
    </citation>
    <scope>NUCLEOTIDE SEQUENCE [LARGE SCALE GENOMIC DNA]</scope>
    <source>
        <strain evidence="6">JCM 17666</strain>
    </source>
</reference>
<dbReference type="PANTHER" id="PTHR42789">
    <property type="entry name" value="D-ISOMER SPECIFIC 2-HYDROXYACID DEHYDROGENASE FAMILY PROTEIN (AFU_ORTHOLOGUE AFUA_6G10090)"/>
    <property type="match status" value="1"/>
</dbReference>
<keyword evidence="3" id="KW-0520">NAD</keyword>
<evidence type="ECO:0000256" key="3">
    <source>
        <dbReference type="ARBA" id="ARBA00023027"/>
    </source>
</evidence>
<dbReference type="InterPro" id="IPR050857">
    <property type="entry name" value="D-2-hydroxyacid_DH"/>
</dbReference>
<dbReference type="EMBL" id="BAABFO010000004">
    <property type="protein sequence ID" value="GAA4326899.1"/>
    <property type="molecule type" value="Genomic_DNA"/>
</dbReference>
<gene>
    <name evidence="5" type="ORF">GCM10023144_10930</name>
</gene>
<keyword evidence="2" id="KW-0560">Oxidoreductase</keyword>
<dbReference type="Gene3D" id="3.40.50.720">
    <property type="entry name" value="NAD(P)-binding Rossmann-like Domain"/>
    <property type="match status" value="2"/>
</dbReference>
<evidence type="ECO:0000313" key="6">
    <source>
        <dbReference type="Proteomes" id="UP001501671"/>
    </source>
</evidence>
<dbReference type="InterPro" id="IPR006140">
    <property type="entry name" value="D-isomer_DH_NAD-bd"/>
</dbReference>
<comment type="caution">
    <text evidence="5">The sequence shown here is derived from an EMBL/GenBank/DDBJ whole genome shotgun (WGS) entry which is preliminary data.</text>
</comment>
<feature type="domain" description="D-isomer specific 2-hydroxyacid dehydrogenase NAD-binding" evidence="4">
    <location>
        <begin position="114"/>
        <end position="286"/>
    </location>
</feature>
<dbReference type="Proteomes" id="UP001501671">
    <property type="component" value="Unassembled WGS sequence"/>
</dbReference>
<organism evidence="5 6">
    <name type="scientific">Pigmentiphaga soli</name>
    <dbReference type="NCBI Taxonomy" id="1007095"/>
    <lineage>
        <taxon>Bacteria</taxon>
        <taxon>Pseudomonadati</taxon>
        <taxon>Pseudomonadota</taxon>
        <taxon>Betaproteobacteria</taxon>
        <taxon>Burkholderiales</taxon>
        <taxon>Alcaligenaceae</taxon>
        <taxon>Pigmentiphaga</taxon>
    </lineage>
</organism>
<dbReference type="InterPro" id="IPR036291">
    <property type="entry name" value="NAD(P)-bd_dom_sf"/>
</dbReference>
<dbReference type="PANTHER" id="PTHR42789:SF1">
    <property type="entry name" value="D-ISOMER SPECIFIC 2-HYDROXYACID DEHYDROGENASE FAMILY PROTEIN (AFU_ORTHOLOGUE AFUA_6G10090)"/>
    <property type="match status" value="1"/>
</dbReference>
<dbReference type="RefSeq" id="WP_345247145.1">
    <property type="nucleotide sequence ID" value="NZ_BAABFO010000004.1"/>
</dbReference>
<sequence length="312" mass="34105">MHIAILDDYHGLSRQLVDWSVLGSATSVQVFTEHIDGPGLVAELQPFDVIVAMRERTRFPRAVIEALPRLRLLVSTGKRNLAIDAQACADNGVTLKFALGHAVSAHATAELAWAHLLALFKNLTLEDASMRRGHWQTGIPVRLAGKRLGVVGLGPLGKAVGRVGKAFDMEVVAWSPNLDVQRAADAGFAWVDKQTLFSTCDAISIHMVLAESTRHLVDATAIGWMKPGAFLVNTSRAGLVDHEALYAALRERRIGGAGLDVFPVEPLPRHDRLRSLPNVTLTPHLGYVNMENLEHYYRNSLAAIQEWIAARG</sequence>
<dbReference type="SUPFAM" id="SSF51735">
    <property type="entry name" value="NAD(P)-binding Rossmann-fold domains"/>
    <property type="match status" value="1"/>
</dbReference>
<keyword evidence="6" id="KW-1185">Reference proteome</keyword>
<evidence type="ECO:0000313" key="5">
    <source>
        <dbReference type="EMBL" id="GAA4326899.1"/>
    </source>
</evidence>
<comment type="similarity">
    <text evidence="1">Belongs to the D-isomer specific 2-hydroxyacid dehydrogenase family.</text>
</comment>
<accession>A0ABP8GMD7</accession>
<protein>
    <submittedName>
        <fullName evidence="5">D-2-hydroxyacid dehydrogenase family protein</fullName>
    </submittedName>
</protein>